<accession>A0AAD3CRB5</accession>
<sequence length="492" mass="54190">MTEQGSGSAGLSSSYQRRLEKLTGEFLAPLEPMRSINVVSQQGTKNANDASTYRQDARPASDNSGRQGGTVLGDSQRSQTGRDLKRNQSSASSQSFMQSKKSQLEIVGMLLLGIAAYGFGTRVIESITSSALEFWNNNLSGTTVGNLGLPMISCASLFISSSSSYSVIATTMCVLFGLWKVTGPTRTQSVLDILEVIGLTKDESKMVIQDLQVSNLSTLVLISEAELRESLLCNGLLSNRIERIVRSFTAFRLKWTGLSDSEKVSFHSTAYSSLDHSKWIKRLEASRVSSPRSPKTFDFGSLSSPMESAASSKKVDFATPARTKKKFEDSDSSESEDSEEDSSDDDNDFDLFFSPSAARSVQAKKNPMPSIPCNANKKEKYDMQAKNDMSTAGVLSLVDGVSPFQEPVWNGGPKKRRKWKKYKKEKLMYHRGNDWLKSYYVDSALASNHPLCKHLLNVVDGVEAYNLVQTHLDPCDAESIRQFSQGSVVVYF</sequence>
<evidence type="ECO:0000313" key="3">
    <source>
        <dbReference type="Proteomes" id="UP001054902"/>
    </source>
</evidence>
<dbReference type="EMBL" id="BLLK01000040">
    <property type="protein sequence ID" value="GFH50647.1"/>
    <property type="molecule type" value="Genomic_DNA"/>
</dbReference>
<organism evidence="2 3">
    <name type="scientific">Chaetoceros tenuissimus</name>
    <dbReference type="NCBI Taxonomy" id="426638"/>
    <lineage>
        <taxon>Eukaryota</taxon>
        <taxon>Sar</taxon>
        <taxon>Stramenopiles</taxon>
        <taxon>Ochrophyta</taxon>
        <taxon>Bacillariophyta</taxon>
        <taxon>Coscinodiscophyceae</taxon>
        <taxon>Chaetocerotophycidae</taxon>
        <taxon>Chaetocerotales</taxon>
        <taxon>Chaetocerotaceae</taxon>
        <taxon>Chaetoceros</taxon>
    </lineage>
</organism>
<comment type="caution">
    <text evidence="2">The sequence shown here is derived from an EMBL/GenBank/DDBJ whole genome shotgun (WGS) entry which is preliminary data.</text>
</comment>
<evidence type="ECO:0000313" key="2">
    <source>
        <dbReference type="EMBL" id="GFH50647.1"/>
    </source>
</evidence>
<protein>
    <submittedName>
        <fullName evidence="2">Uncharacterized protein</fullName>
    </submittedName>
</protein>
<gene>
    <name evidence="2" type="ORF">CTEN210_07123</name>
</gene>
<name>A0AAD3CRB5_9STRA</name>
<reference evidence="2 3" key="1">
    <citation type="journal article" date="2021" name="Sci. Rep.">
        <title>The genome of the diatom Chaetoceros tenuissimus carries an ancient integrated fragment of an extant virus.</title>
        <authorList>
            <person name="Hongo Y."/>
            <person name="Kimura K."/>
            <person name="Takaki Y."/>
            <person name="Yoshida Y."/>
            <person name="Baba S."/>
            <person name="Kobayashi G."/>
            <person name="Nagasaki K."/>
            <person name="Hano T."/>
            <person name="Tomaru Y."/>
        </authorList>
    </citation>
    <scope>NUCLEOTIDE SEQUENCE [LARGE SCALE GENOMIC DNA]</scope>
    <source>
        <strain evidence="2 3">NIES-3715</strain>
    </source>
</reference>
<feature type="compositionally biased region" description="Low complexity" evidence="1">
    <location>
        <begin position="301"/>
        <end position="312"/>
    </location>
</feature>
<feature type="compositionally biased region" description="Polar residues" evidence="1">
    <location>
        <begin position="37"/>
        <end position="54"/>
    </location>
</feature>
<dbReference type="Proteomes" id="UP001054902">
    <property type="component" value="Unassembled WGS sequence"/>
</dbReference>
<feature type="region of interest" description="Disordered" evidence="1">
    <location>
        <begin position="33"/>
        <end position="96"/>
    </location>
</feature>
<feature type="compositionally biased region" description="Acidic residues" evidence="1">
    <location>
        <begin position="330"/>
        <end position="346"/>
    </location>
</feature>
<feature type="region of interest" description="Disordered" evidence="1">
    <location>
        <begin position="290"/>
        <end position="346"/>
    </location>
</feature>
<keyword evidence="3" id="KW-1185">Reference proteome</keyword>
<dbReference type="AlphaFoldDB" id="A0AAD3CRB5"/>
<proteinExistence type="predicted"/>
<evidence type="ECO:0000256" key="1">
    <source>
        <dbReference type="SAM" id="MobiDB-lite"/>
    </source>
</evidence>